<dbReference type="PATRIC" id="fig|1132509.6.peg.2754"/>
<dbReference type="GO" id="GO:0046657">
    <property type="term" value="P:folic acid catabolic process"/>
    <property type="evidence" value="ECO:0007669"/>
    <property type="project" value="TreeGrafter"/>
</dbReference>
<dbReference type="InterPro" id="IPR052030">
    <property type="entry name" value="Peptidase_M20/M20A_hydrolases"/>
</dbReference>
<sequence length="448" mass="48624">MDGTDTEAVKERVCATIDERSDDIISLAESVQAEPELGYKETKTAKKIADRFSEMDLEVETEAAVTGVRARAGGGDFVAAVLGELDALINSEHPLADPETGAVHACGHHAQLAHLVAVGYGFTDTDIIEDFDVALELMAVPAEEYLDLEYRRNLVDEGQIEFFGGKQELIKRGYFEDVDCAAMVHAANETPDREITTDFSTNGFVGKFITYEGKESHAGSAPEAGVNALNAATLGLNAIHTQRETFADEDHVRVHPVITKGGDGVNVVPADVRVESYVRAKDLDAITDANEKVNRALKSGAMAVGADVTIEDYPGYMPLRTNQTLVDHYNDNVRRVLGEDALVAERSHLTGSTDMGDLTQIVPGIHPWIGGFEGNVHARDFAVADAEMAYLLPAKATACTLIDVFADSEARAAIRSAKSEKRSRETYLTEARELRETLSGEYLDHPLK</sequence>
<dbReference type="PANTHER" id="PTHR30575">
    <property type="entry name" value="PEPTIDASE M20"/>
    <property type="match status" value="1"/>
</dbReference>
<dbReference type="Pfam" id="PF07687">
    <property type="entry name" value="M20_dimer"/>
    <property type="match status" value="1"/>
</dbReference>
<name>M0LVU9_9EURY</name>
<dbReference type="Pfam" id="PF01546">
    <property type="entry name" value="Peptidase_M20"/>
    <property type="match status" value="1"/>
</dbReference>
<dbReference type="InterPro" id="IPR011650">
    <property type="entry name" value="Peptidase_M20_dimer"/>
</dbReference>
<evidence type="ECO:0000313" key="4">
    <source>
        <dbReference type="Proteomes" id="UP000011566"/>
    </source>
</evidence>
<reference evidence="3 4" key="1">
    <citation type="journal article" date="2014" name="PLoS Genet.">
        <title>Phylogenetically driven sequencing of extremely halophilic archaea reveals strategies for static and dynamic osmo-response.</title>
        <authorList>
            <person name="Becker E.A."/>
            <person name="Seitzer P.M."/>
            <person name="Tritt A."/>
            <person name="Larsen D."/>
            <person name="Krusor M."/>
            <person name="Yao A.I."/>
            <person name="Wu D."/>
            <person name="Madern D."/>
            <person name="Eisen J.A."/>
            <person name="Darling A.E."/>
            <person name="Facciotti M.T."/>
        </authorList>
    </citation>
    <scope>NUCLEOTIDE SEQUENCE [LARGE SCALE GENOMIC DNA]</scope>
    <source>
        <strain evidence="3 4">100A6</strain>
    </source>
</reference>
<feature type="domain" description="Peptidase M20 dimerisation" evidence="2">
    <location>
        <begin position="202"/>
        <end position="299"/>
    </location>
</feature>
<organism evidence="3 4">
    <name type="scientific">Halococcus hamelinensis 100A6</name>
    <dbReference type="NCBI Taxonomy" id="1132509"/>
    <lineage>
        <taxon>Archaea</taxon>
        <taxon>Methanobacteriati</taxon>
        <taxon>Methanobacteriota</taxon>
        <taxon>Stenosarchaea group</taxon>
        <taxon>Halobacteria</taxon>
        <taxon>Halobacteriales</taxon>
        <taxon>Halococcaceae</taxon>
        <taxon>Halococcus</taxon>
    </lineage>
</organism>
<dbReference type="InterPro" id="IPR017144">
    <property type="entry name" value="Xaa-Arg_dipeptidase"/>
</dbReference>
<dbReference type="eggNOG" id="arCOG01108">
    <property type="taxonomic scope" value="Archaea"/>
</dbReference>
<comment type="caution">
    <text evidence="3">The sequence shown here is derived from an EMBL/GenBank/DDBJ whole genome shotgun (WGS) entry which is preliminary data.</text>
</comment>
<dbReference type="Gene3D" id="3.40.630.10">
    <property type="entry name" value="Zn peptidases"/>
    <property type="match status" value="1"/>
</dbReference>
<evidence type="ECO:0000259" key="2">
    <source>
        <dbReference type="Pfam" id="PF07687"/>
    </source>
</evidence>
<dbReference type="AlphaFoldDB" id="M0LVU9"/>
<dbReference type="SUPFAM" id="SSF55031">
    <property type="entry name" value="Bacterial exopeptidase dimerisation domain"/>
    <property type="match status" value="1"/>
</dbReference>
<dbReference type="EMBL" id="AOMB01000033">
    <property type="protein sequence ID" value="EMA37707.1"/>
    <property type="molecule type" value="Genomic_DNA"/>
</dbReference>
<keyword evidence="4" id="KW-1185">Reference proteome</keyword>
<dbReference type="PANTHER" id="PTHR30575:SF0">
    <property type="entry name" value="XAA-ARG DIPEPTIDASE"/>
    <property type="match status" value="1"/>
</dbReference>
<proteinExistence type="inferred from homology"/>
<dbReference type="OrthoDB" id="211516at2157"/>
<evidence type="ECO:0000313" key="3">
    <source>
        <dbReference type="EMBL" id="EMA37707.1"/>
    </source>
</evidence>
<dbReference type="GO" id="GO:0071713">
    <property type="term" value="F:para-aminobenzoyl-glutamate hydrolase activity"/>
    <property type="evidence" value="ECO:0007669"/>
    <property type="project" value="TreeGrafter"/>
</dbReference>
<dbReference type="InterPro" id="IPR036264">
    <property type="entry name" value="Bact_exopeptidase_dim_dom"/>
</dbReference>
<accession>M0LVU9</accession>
<dbReference type="Gene3D" id="3.30.70.360">
    <property type="match status" value="1"/>
</dbReference>
<gene>
    <name evidence="3" type="ORF">C447_12065</name>
</gene>
<dbReference type="Proteomes" id="UP000011566">
    <property type="component" value="Unassembled WGS sequence"/>
</dbReference>
<dbReference type="InterPro" id="IPR002933">
    <property type="entry name" value="Peptidase_M20"/>
</dbReference>
<dbReference type="RefSeq" id="WP_007694200.1">
    <property type="nucleotide sequence ID" value="NZ_AJRK01000095.1"/>
</dbReference>
<dbReference type="NCBIfam" id="TIGR01891">
    <property type="entry name" value="amidohydrolases"/>
    <property type="match status" value="1"/>
</dbReference>
<protein>
    <recommendedName>
        <fullName evidence="1">Peptidase M20 domain-containing protein 2</fullName>
    </recommendedName>
</protein>
<evidence type="ECO:0000256" key="1">
    <source>
        <dbReference type="PIRNR" id="PIRNR037226"/>
    </source>
</evidence>
<dbReference type="GO" id="GO:0005737">
    <property type="term" value="C:cytoplasm"/>
    <property type="evidence" value="ECO:0007669"/>
    <property type="project" value="TreeGrafter"/>
</dbReference>
<comment type="similarity">
    <text evidence="1">Belongs to the peptidase M20A family.</text>
</comment>
<dbReference type="SUPFAM" id="SSF53187">
    <property type="entry name" value="Zn-dependent exopeptidases"/>
    <property type="match status" value="1"/>
</dbReference>
<dbReference type="InterPro" id="IPR017439">
    <property type="entry name" value="Amidohydrolase"/>
</dbReference>
<dbReference type="GO" id="GO:0016805">
    <property type="term" value="F:dipeptidase activity"/>
    <property type="evidence" value="ECO:0007669"/>
    <property type="project" value="InterPro"/>
</dbReference>
<dbReference type="PIRSF" id="PIRSF037226">
    <property type="entry name" value="Amidohydrolase_ACY1L2_prd"/>
    <property type="match status" value="1"/>
</dbReference>